<dbReference type="InterPro" id="IPR014729">
    <property type="entry name" value="Rossmann-like_a/b/a_fold"/>
</dbReference>
<dbReference type="EMBL" id="PHNJ01000005">
    <property type="protein sequence ID" value="TYL38424.1"/>
    <property type="molecule type" value="Genomic_DNA"/>
</dbReference>
<dbReference type="OrthoDB" id="8692at2157"/>
<feature type="domain" description="Glutamine amidotransferase type-2" evidence="2">
    <location>
        <begin position="47"/>
        <end position="151"/>
    </location>
</feature>
<proteinExistence type="predicted"/>
<dbReference type="Gene3D" id="3.60.20.10">
    <property type="entry name" value="Glutamine Phosphoribosylpyrophosphate, subunit 1, domain 1"/>
    <property type="match status" value="1"/>
</dbReference>
<dbReference type="AlphaFoldDB" id="A0A8J8TS63"/>
<reference evidence="3" key="1">
    <citation type="submission" date="2017-11" db="EMBL/GenBank/DDBJ databases">
        <authorList>
            <person name="Kajale S.C."/>
            <person name="Sharma A."/>
        </authorList>
    </citation>
    <scope>NUCLEOTIDE SEQUENCE</scope>
    <source>
        <strain evidence="3">LS1_42</strain>
    </source>
</reference>
<comment type="caution">
    <text evidence="3">The sequence shown here is derived from an EMBL/GenBank/DDBJ whole genome shotgun (WGS) entry which is preliminary data.</text>
</comment>
<evidence type="ECO:0000313" key="4">
    <source>
        <dbReference type="Proteomes" id="UP000766904"/>
    </source>
</evidence>
<dbReference type="RefSeq" id="WP_148858123.1">
    <property type="nucleotide sequence ID" value="NZ_PHNJ01000005.1"/>
</dbReference>
<dbReference type="InterPro" id="IPR051786">
    <property type="entry name" value="ASN_synthetase/amidase"/>
</dbReference>
<evidence type="ECO:0000313" key="3">
    <source>
        <dbReference type="EMBL" id="TYL38424.1"/>
    </source>
</evidence>
<feature type="domain" description="Asparagine synthetase" evidence="1">
    <location>
        <begin position="229"/>
        <end position="481"/>
    </location>
</feature>
<keyword evidence="4" id="KW-1185">Reference proteome</keyword>
<evidence type="ECO:0000259" key="1">
    <source>
        <dbReference type="Pfam" id="PF00733"/>
    </source>
</evidence>
<dbReference type="SUPFAM" id="SSF52402">
    <property type="entry name" value="Adenine nucleotide alpha hydrolases-like"/>
    <property type="match status" value="1"/>
</dbReference>
<sequence>MVGVCGAFGGNRPGIDPIPAWIDRDGAGERARHDGSALTGFAATHRRSSQPISVPERNATLLVFGSVYSRIQDGSSDRRPTGVSTPAYCAQEYAADGIDALTELNGEFVAVVVDHEGRTLRFVTDLLGSQPVYYSLDREWLLFSTSAQSLVHHPDVAAAFDPDSLVEYLTHKSVRGVETPFAGVKQLPPASITTVDFADPEPIEHERYWNPVLQPTSQPVDRFVDQFVDRFTAATEDRIRSGRRHGLLLSGGSDSRLLAATVDPERAYGFTTGSSMPADESTVAARVARTVGVPFTRFELGADRYPELLEEYGRHGNAIGWFNEGRTLTVTDAVREEVDTLVSGLYADVFFKGWSLPHRRLSTPVGSVSLPLERRIEDQRQYLQTRSEETPAYVDTDDVPSAHRVLEQSLVETSDGVRDHGIDYPSVAELGRTGFWFPLTNETSFDRYGDTQVLPTVYPFLDRRLIELSLRLPRTDAMRHNVVNRAVSRIAPDLAAIPHNESGVSLSRPRLLHWFGQLYGDQFRNSGGGTNADTLRGDWLPEFVRARESTIRALPGIDYGEAHRLCREHVDGADHTAALCGLVSVLAMPATRTITGTEPVADSVPRVSR</sequence>
<dbReference type="PANTHER" id="PTHR43284:SF1">
    <property type="entry name" value="ASPARAGINE SYNTHETASE"/>
    <property type="match status" value="1"/>
</dbReference>
<dbReference type="InterPro" id="IPR029055">
    <property type="entry name" value="Ntn_hydrolases_N"/>
</dbReference>
<dbReference type="GO" id="GO:0004066">
    <property type="term" value="F:asparagine synthase (glutamine-hydrolyzing) activity"/>
    <property type="evidence" value="ECO:0007669"/>
    <property type="project" value="InterPro"/>
</dbReference>
<dbReference type="Pfam" id="PF13537">
    <property type="entry name" value="GATase_7"/>
    <property type="match status" value="1"/>
</dbReference>
<gene>
    <name evidence="3" type="ORF">CV102_11485</name>
</gene>
<dbReference type="Pfam" id="PF00733">
    <property type="entry name" value="Asn_synthase"/>
    <property type="match status" value="1"/>
</dbReference>
<dbReference type="InterPro" id="IPR001962">
    <property type="entry name" value="Asn_synthase"/>
</dbReference>
<dbReference type="Gene3D" id="3.40.50.620">
    <property type="entry name" value="HUPs"/>
    <property type="match status" value="1"/>
</dbReference>
<accession>A0A8J8TS63</accession>
<dbReference type="PANTHER" id="PTHR43284">
    <property type="entry name" value="ASPARAGINE SYNTHETASE (GLUTAMINE-HYDROLYZING)"/>
    <property type="match status" value="1"/>
</dbReference>
<protein>
    <submittedName>
        <fullName evidence="3">Asparagine synthase</fullName>
    </submittedName>
</protein>
<evidence type="ECO:0000259" key="2">
    <source>
        <dbReference type="Pfam" id="PF13537"/>
    </source>
</evidence>
<dbReference type="Proteomes" id="UP000766904">
    <property type="component" value="Unassembled WGS sequence"/>
</dbReference>
<dbReference type="GO" id="GO:0005829">
    <property type="term" value="C:cytosol"/>
    <property type="evidence" value="ECO:0007669"/>
    <property type="project" value="TreeGrafter"/>
</dbReference>
<dbReference type="SUPFAM" id="SSF56235">
    <property type="entry name" value="N-terminal nucleophile aminohydrolases (Ntn hydrolases)"/>
    <property type="match status" value="1"/>
</dbReference>
<organism evidence="3 4">
    <name type="scientific">Natronococcus pandeyae</name>
    <dbReference type="NCBI Taxonomy" id="2055836"/>
    <lineage>
        <taxon>Archaea</taxon>
        <taxon>Methanobacteriati</taxon>
        <taxon>Methanobacteriota</taxon>
        <taxon>Stenosarchaea group</taxon>
        <taxon>Halobacteria</taxon>
        <taxon>Halobacteriales</taxon>
        <taxon>Natrialbaceae</taxon>
        <taxon>Natronococcus</taxon>
    </lineage>
</organism>
<dbReference type="GO" id="GO:0006529">
    <property type="term" value="P:asparagine biosynthetic process"/>
    <property type="evidence" value="ECO:0007669"/>
    <property type="project" value="InterPro"/>
</dbReference>
<dbReference type="InterPro" id="IPR017932">
    <property type="entry name" value="GATase_2_dom"/>
</dbReference>
<name>A0A8J8TS63_9EURY</name>